<protein>
    <recommendedName>
        <fullName evidence="1">Transglutaminase-like domain-containing protein</fullName>
    </recommendedName>
</protein>
<evidence type="ECO:0000259" key="1">
    <source>
        <dbReference type="Pfam" id="PF01841"/>
    </source>
</evidence>
<comment type="caution">
    <text evidence="2">The sequence shown here is derived from an EMBL/GenBank/DDBJ whole genome shotgun (WGS) entry which is preliminary data.</text>
</comment>
<accession>A0ABP8QY11</accession>
<keyword evidence="3" id="KW-1185">Reference proteome</keyword>
<dbReference type="RefSeq" id="WP_345064978.1">
    <property type="nucleotide sequence ID" value="NZ_BAABGR010000006.1"/>
</dbReference>
<dbReference type="Proteomes" id="UP001500394">
    <property type="component" value="Unassembled WGS sequence"/>
</dbReference>
<reference evidence="3" key="1">
    <citation type="journal article" date="2019" name="Int. J. Syst. Evol. Microbiol.">
        <title>The Global Catalogue of Microorganisms (GCM) 10K type strain sequencing project: providing services to taxonomists for standard genome sequencing and annotation.</title>
        <authorList>
            <consortium name="The Broad Institute Genomics Platform"/>
            <consortium name="The Broad Institute Genome Sequencing Center for Infectious Disease"/>
            <person name="Wu L."/>
            <person name="Ma J."/>
        </authorList>
    </citation>
    <scope>NUCLEOTIDE SEQUENCE [LARGE SCALE GENOMIC DNA]</scope>
    <source>
        <strain evidence="3">JCM 17858</strain>
    </source>
</reference>
<name>A0ABP8QY11_9SPHI</name>
<dbReference type="EMBL" id="BAABGR010000006">
    <property type="protein sequence ID" value="GAA4512931.1"/>
    <property type="molecule type" value="Genomic_DNA"/>
</dbReference>
<organism evidence="2 3">
    <name type="scientific">Sphingobacterium thermophilum</name>
    <dbReference type="NCBI Taxonomy" id="768534"/>
    <lineage>
        <taxon>Bacteria</taxon>
        <taxon>Pseudomonadati</taxon>
        <taxon>Bacteroidota</taxon>
        <taxon>Sphingobacteriia</taxon>
        <taxon>Sphingobacteriales</taxon>
        <taxon>Sphingobacteriaceae</taxon>
        <taxon>Sphingobacterium</taxon>
    </lineage>
</organism>
<dbReference type="InterPro" id="IPR002931">
    <property type="entry name" value="Transglutaminase-like"/>
</dbReference>
<feature type="domain" description="Transglutaminase-like" evidence="1">
    <location>
        <begin position="174"/>
        <end position="277"/>
    </location>
</feature>
<dbReference type="Gene3D" id="3.10.620.30">
    <property type="match status" value="1"/>
</dbReference>
<proteinExistence type="predicted"/>
<evidence type="ECO:0000313" key="3">
    <source>
        <dbReference type="Proteomes" id="UP001500394"/>
    </source>
</evidence>
<dbReference type="InterPro" id="IPR038765">
    <property type="entry name" value="Papain-like_cys_pep_sf"/>
</dbReference>
<sequence length="401" mass="46720">MKHVLNVWDRKKSYGFREILFRLSLRRRAFSALLLTSLFIPTLHAQNNLPIIKANSVDVDIEEDNVLRKKAWKIDPQQKLDVFGTSAKKVTFYTDIDKFTVHIGRGKKQDFIILLNGKDSAMTRIQYEPSRLHILKGAAKYNFSDNRPVPTFTYQSAEHPDLKRIRAELKLDSIAGKGDELTKIFNLMYWVHNLIQHDGNSTNPTIKNAIDLIKVCQKEKRGINCRMLAIILNECYLAMGIKSRYITCMPKELEFQDCHVINMVYSQDLDKWIWIDPTFAAYVMDENGTLLGIQEVRERLINGKPLILNADANWNREAQQTKDGYLKTYMAKNLYRLETPVESKYNAETWNMVKEIEYVELLPLDALEQTPQRTEEVNNKTGVKFVYYKTNNPNLFWTKPQ</sequence>
<dbReference type="SUPFAM" id="SSF54001">
    <property type="entry name" value="Cysteine proteinases"/>
    <property type="match status" value="1"/>
</dbReference>
<gene>
    <name evidence="2" type="ORF">GCM10023173_07820</name>
</gene>
<evidence type="ECO:0000313" key="2">
    <source>
        <dbReference type="EMBL" id="GAA4512931.1"/>
    </source>
</evidence>
<dbReference type="Pfam" id="PF01841">
    <property type="entry name" value="Transglut_core"/>
    <property type="match status" value="1"/>
</dbReference>